<dbReference type="OrthoDB" id="3246627at2759"/>
<reference evidence="1" key="1">
    <citation type="submission" date="2018-04" db="EMBL/GenBank/DDBJ databases">
        <title>Whole genome sequencing of Hypsizygus marmoreus.</title>
        <authorList>
            <person name="Choi I.-G."/>
            <person name="Min B."/>
            <person name="Kim J.-G."/>
            <person name="Kim S."/>
            <person name="Oh Y.-L."/>
            <person name="Kong W.-S."/>
            <person name="Park H."/>
            <person name="Jeong J."/>
            <person name="Song E.-S."/>
        </authorList>
    </citation>
    <scope>NUCLEOTIDE SEQUENCE [LARGE SCALE GENOMIC DNA]</scope>
    <source>
        <strain evidence="1">51987-8</strain>
    </source>
</reference>
<dbReference type="InParanoid" id="A0A369KJ96"/>
<keyword evidence="2" id="KW-1185">Reference proteome</keyword>
<gene>
    <name evidence="1" type="ORF">Hypma_000161</name>
</gene>
<dbReference type="EMBL" id="LUEZ02000002">
    <property type="protein sequence ID" value="RDB31026.1"/>
    <property type="molecule type" value="Genomic_DNA"/>
</dbReference>
<name>A0A369KJ96_HYPMA</name>
<proteinExistence type="predicted"/>
<accession>A0A369KJ96</accession>
<evidence type="ECO:0000313" key="2">
    <source>
        <dbReference type="Proteomes" id="UP000076154"/>
    </source>
</evidence>
<dbReference type="Proteomes" id="UP000076154">
    <property type="component" value="Unassembled WGS sequence"/>
</dbReference>
<comment type="caution">
    <text evidence="1">The sequence shown here is derived from an EMBL/GenBank/DDBJ whole genome shotgun (WGS) entry which is preliminary data.</text>
</comment>
<organism evidence="1 2">
    <name type="scientific">Hypsizygus marmoreus</name>
    <name type="common">White beech mushroom</name>
    <name type="synonym">Agaricus marmoreus</name>
    <dbReference type="NCBI Taxonomy" id="39966"/>
    <lineage>
        <taxon>Eukaryota</taxon>
        <taxon>Fungi</taxon>
        <taxon>Dikarya</taxon>
        <taxon>Basidiomycota</taxon>
        <taxon>Agaricomycotina</taxon>
        <taxon>Agaricomycetes</taxon>
        <taxon>Agaricomycetidae</taxon>
        <taxon>Agaricales</taxon>
        <taxon>Tricholomatineae</taxon>
        <taxon>Lyophyllaceae</taxon>
        <taxon>Hypsizygus</taxon>
    </lineage>
</organism>
<dbReference type="AlphaFoldDB" id="A0A369KJ96"/>
<sequence length="390" mass="44327">MVSEILALVMEENTRKIDKHLCTCIGEEAWNKLSDQEKHEAQIYIWAGCCMHKKMNSVKGEGAIKLTSLASVIFNHKDGKKGQQDTLRALKNSLVPEVIFCIFFECNLRYLVEFPDTSNICFQSHYKAATAILVNLSFYLNFLLLSNVLTGLKDIPTLTELCVLSLYSISLSHPYLRVVRSFRDQSINALELRPLHEKVKAHCQTMISNLALLLASDADHRLSSSLPHLEKCLVAFFKGALETWKYFTSEFCADGAIAGLSKEEKQQIYIVPTNAHCSASNGLREDTVELGFLGGGRRWSCWLSMPGYTVKLYDSRPSRIHAPNISLHCFNSETAIRRNNTAGYMKIVLTPADRKFFCKENHHRDALGLERKRRWEQADHDQAMMDTKRT</sequence>
<evidence type="ECO:0000313" key="1">
    <source>
        <dbReference type="EMBL" id="RDB31026.1"/>
    </source>
</evidence>
<dbReference type="STRING" id="39966.A0A369KJ96"/>
<protein>
    <submittedName>
        <fullName evidence="1">Uncharacterized protein</fullName>
    </submittedName>
</protein>